<sequence length="779" mass="86632">MDKPPKRQTHCFAPGCTTGYVSARKKGGKASVFAVPDDEERLRAWQRAIPRADKPLEKTSVVCELHFEPRFVVRHYTHVVNGEVVKIPRGRPCLSEDAIPTLFPNVPEYLSKKLPKKRQSRTSSGEVTGKKRKTSDGPTRETASCDDDGSSFTADGAATSSACTLEKLDYLKDEKLPSGYWSRHRLAEAPKVIAFSVCAQAGDSVCSKTLVLRPADDVHYHCSMFVQGVSLETVDVFDAQSVESLLHSIDQMIACSGFEESSVPEVQRQSSGRTKHRVHGSKVYSISCPGVSQDQRPCIQCRYIRKLLVNQASYKRKKASLTPPLSASNKLMKCARQLRREKAKVGNLKTTLERMKEENSCISASNLEASLSGLPQKQRQQVETCFQASKRKGTQGMGYSREWVLECILMRIKSPKLYEHIRKHKIMVLPSKSCLQKYVRNYKSSFGFNDDVFSAIAEKTKTMDAFQRHGGLLIDEMKLSENLKVTSSGFIEGFVDLGAYTSVDQSTETCDHGLVVLFQPQDPLENIFGILRQMSGSNDHPTPTQFLLSANCLAFCSLAKPPANGNVSPALIKSLLNGTSKNPKESQKKLDELMDIGCLNVVHELLVSCDIFDDHSCSVSLSSDSRIIYYVTGYVASRVLRKSKCDECSRVLLLPAGSELPAEACLTQEVDKGGLLSGADLWVRPGGGELQAFVTNMENSFTYCFSFNKLKANSVMDLISSLTRNRLGAIGCSEHCTEVSNSLIKFYALTRLHFLVQAENKAREGRRRRMRYLKLRRVT</sequence>
<evidence type="ECO:0000313" key="2">
    <source>
        <dbReference type="Proteomes" id="UP000805193"/>
    </source>
</evidence>
<name>A0AC60QEU8_IXOPE</name>
<dbReference type="Proteomes" id="UP000805193">
    <property type="component" value="Unassembled WGS sequence"/>
</dbReference>
<comment type="caution">
    <text evidence="1">The sequence shown here is derived from an EMBL/GenBank/DDBJ whole genome shotgun (WGS) entry which is preliminary data.</text>
</comment>
<evidence type="ECO:0000313" key="1">
    <source>
        <dbReference type="EMBL" id="KAG0431737.1"/>
    </source>
</evidence>
<gene>
    <name evidence="1" type="ORF">HPB47_021512</name>
</gene>
<keyword evidence="2" id="KW-1185">Reference proteome</keyword>
<accession>A0AC60QEU8</accession>
<proteinExistence type="predicted"/>
<reference evidence="1 2" key="1">
    <citation type="journal article" date="2020" name="Cell">
        <title>Large-Scale Comparative Analyses of Tick Genomes Elucidate Their Genetic Diversity and Vector Capacities.</title>
        <authorList>
            <consortium name="Tick Genome and Microbiome Consortium (TIGMIC)"/>
            <person name="Jia N."/>
            <person name="Wang J."/>
            <person name="Shi W."/>
            <person name="Du L."/>
            <person name="Sun Y."/>
            <person name="Zhan W."/>
            <person name="Jiang J.F."/>
            <person name="Wang Q."/>
            <person name="Zhang B."/>
            <person name="Ji P."/>
            <person name="Bell-Sakyi L."/>
            <person name="Cui X.M."/>
            <person name="Yuan T.T."/>
            <person name="Jiang B.G."/>
            <person name="Yang W.F."/>
            <person name="Lam T.T."/>
            <person name="Chang Q.C."/>
            <person name="Ding S.J."/>
            <person name="Wang X.J."/>
            <person name="Zhu J.G."/>
            <person name="Ruan X.D."/>
            <person name="Zhao L."/>
            <person name="Wei J.T."/>
            <person name="Ye R.Z."/>
            <person name="Que T.C."/>
            <person name="Du C.H."/>
            <person name="Zhou Y.H."/>
            <person name="Cheng J.X."/>
            <person name="Dai P.F."/>
            <person name="Guo W.B."/>
            <person name="Han X.H."/>
            <person name="Huang E.J."/>
            <person name="Li L.F."/>
            <person name="Wei W."/>
            <person name="Gao Y.C."/>
            <person name="Liu J.Z."/>
            <person name="Shao H.Z."/>
            <person name="Wang X."/>
            <person name="Wang C.C."/>
            <person name="Yang T.C."/>
            <person name="Huo Q.B."/>
            <person name="Li W."/>
            <person name="Chen H.Y."/>
            <person name="Chen S.E."/>
            <person name="Zhou L.G."/>
            <person name="Ni X.B."/>
            <person name="Tian J.H."/>
            <person name="Sheng Y."/>
            <person name="Liu T."/>
            <person name="Pan Y.S."/>
            <person name="Xia L.Y."/>
            <person name="Li J."/>
            <person name="Zhao F."/>
            <person name="Cao W.C."/>
        </authorList>
    </citation>
    <scope>NUCLEOTIDE SEQUENCE [LARGE SCALE GENOMIC DNA]</scope>
    <source>
        <strain evidence="1">Iper-2018</strain>
    </source>
</reference>
<protein>
    <submittedName>
        <fullName evidence="1">Uncharacterized protein</fullName>
    </submittedName>
</protein>
<organism evidence="1 2">
    <name type="scientific">Ixodes persulcatus</name>
    <name type="common">Taiga tick</name>
    <dbReference type="NCBI Taxonomy" id="34615"/>
    <lineage>
        <taxon>Eukaryota</taxon>
        <taxon>Metazoa</taxon>
        <taxon>Ecdysozoa</taxon>
        <taxon>Arthropoda</taxon>
        <taxon>Chelicerata</taxon>
        <taxon>Arachnida</taxon>
        <taxon>Acari</taxon>
        <taxon>Parasitiformes</taxon>
        <taxon>Ixodida</taxon>
        <taxon>Ixodoidea</taxon>
        <taxon>Ixodidae</taxon>
        <taxon>Ixodinae</taxon>
        <taxon>Ixodes</taxon>
    </lineage>
</organism>
<dbReference type="EMBL" id="JABSTQ010009200">
    <property type="protein sequence ID" value="KAG0431737.1"/>
    <property type="molecule type" value="Genomic_DNA"/>
</dbReference>